<comment type="caution">
    <text evidence="1">The sequence shown here is derived from an EMBL/GenBank/DDBJ whole genome shotgun (WGS) entry which is preliminary data.</text>
</comment>
<reference evidence="1" key="1">
    <citation type="submission" date="2021-05" db="EMBL/GenBank/DDBJ databases">
        <authorList>
            <person name="Pan Q."/>
            <person name="Jouanno E."/>
            <person name="Zahm M."/>
            <person name="Klopp C."/>
            <person name="Cabau C."/>
            <person name="Louis A."/>
            <person name="Berthelot C."/>
            <person name="Parey E."/>
            <person name="Roest Crollius H."/>
            <person name="Montfort J."/>
            <person name="Robinson-Rechavi M."/>
            <person name="Bouchez O."/>
            <person name="Lampietro C."/>
            <person name="Lopez Roques C."/>
            <person name="Donnadieu C."/>
            <person name="Postlethwait J."/>
            <person name="Bobe J."/>
            <person name="Dillon D."/>
            <person name="Chandos A."/>
            <person name="von Hippel F."/>
            <person name="Guiguen Y."/>
        </authorList>
    </citation>
    <scope>NUCLEOTIDE SEQUENCE</scope>
    <source>
        <strain evidence="1">YG-Jan2019</strain>
    </source>
</reference>
<organism evidence="1 2">
    <name type="scientific">Dallia pectoralis</name>
    <name type="common">Alaska blackfish</name>
    <dbReference type="NCBI Taxonomy" id="75939"/>
    <lineage>
        <taxon>Eukaryota</taxon>
        <taxon>Metazoa</taxon>
        <taxon>Chordata</taxon>
        <taxon>Craniata</taxon>
        <taxon>Vertebrata</taxon>
        <taxon>Euteleostomi</taxon>
        <taxon>Actinopterygii</taxon>
        <taxon>Neopterygii</taxon>
        <taxon>Teleostei</taxon>
        <taxon>Protacanthopterygii</taxon>
        <taxon>Esociformes</taxon>
        <taxon>Umbridae</taxon>
        <taxon>Dallia</taxon>
    </lineage>
</organism>
<accession>A0ACC2FNW5</accession>
<evidence type="ECO:0000313" key="2">
    <source>
        <dbReference type="Proteomes" id="UP001157502"/>
    </source>
</evidence>
<evidence type="ECO:0000313" key="1">
    <source>
        <dbReference type="EMBL" id="KAJ7993084.1"/>
    </source>
</evidence>
<gene>
    <name evidence="1" type="ORF">DPEC_G00268760</name>
</gene>
<sequence>MHPEKVMRGLGYKFGLTIGEGSYSKVKLASSRKHNAEVAIKIVDRKRAPYDFVHKFLPRELAILRRVRHDNIVHVHELIDISHGSIYIVMEAAATDLLLKIKEVNSIPGGQAKKMFSQIVSAVKYLHQNNIAHRDMKCENVLLTRDNQVKITDFGFGRFATGHPELSCTYCGSAAYAPPEVLLGVPYDPKKSDVWSLGVILYVMVTGCMPYDDAHVARLPRVQRKALVYPEDVAVDGPCRGVIAHLLQFSPSTRPTIQRVAEQTWLQLPDQEND</sequence>
<name>A0ACC2FNW5_DALPE</name>
<dbReference type="Proteomes" id="UP001157502">
    <property type="component" value="Chromosome 24"/>
</dbReference>
<proteinExistence type="predicted"/>
<keyword evidence="2" id="KW-1185">Reference proteome</keyword>
<dbReference type="EMBL" id="CM055751">
    <property type="protein sequence ID" value="KAJ7993084.1"/>
    <property type="molecule type" value="Genomic_DNA"/>
</dbReference>
<protein>
    <submittedName>
        <fullName evidence="1">Uncharacterized protein</fullName>
    </submittedName>
</protein>